<dbReference type="GO" id="GO:0030127">
    <property type="term" value="C:COPII vesicle coat"/>
    <property type="evidence" value="ECO:0007669"/>
    <property type="project" value="InterPro"/>
</dbReference>
<evidence type="ECO:0000256" key="1">
    <source>
        <dbReference type="ARBA" id="ARBA00004255"/>
    </source>
</evidence>
<sequence length="881" mass="99360">MMQQPTVNVEWEEDIDGVRFNWNRWPSSRIELEKIVLTLGCLYTPLKEPTDPNYYLELQQAPITCCRTTCKAVLNPYCYPDLQSQQKGWICNFCNQRNQFPQQYQHIVDPQHIRELIRNTIDYVQLNQPLPHPPVFLFIVDSCVEEEEFTALKSSITSSLALLPSNALVGFITFNHIVYLWELNDGQNLKSFVFCGSKDYKPKQLQDWLGLSLAPSANQMAAQQPAIANQRPMPFTNGHPATVGPPQPPMVRPQPMYMPNSQPPPIAPQQNSFPNQFRPPAFGGPPGQTPNLQQQQQQQPHMNNYQAQPFAPQNSVRPPPSPAMGAIPNMTGGGAVPTQSSVKNIYKFLKPASQVETVLTNVLEQVGKNTWPTPPGRRPQRAVGAALSVAINILETTYPNSAARIMLFLGGPCTIGPGMVVDSDLKNTIRTHHDIDKDNASYLKKATEYYQNLASRASTNGHAIDIFSCALDQTGLHEMKCCTNMTNGLMVMGDSFDSNLFKTSFQRIFSKDKKDNLKMAFNAILDVKTSRELRVSGAIGSCISMNKKTPYVADKRDGIGGTSEWKFCSLIPSSTTAFYFVVQNSPTVTQAQQVPCGYVQFITQYNSSDGFKHIRVTTVRRYFGSDDYEFDQESAAVLLARMACYRSDTNEGTGQEILRWIDKSLVRVCQKFGDYHPNSSESFRLKESFAMFPQFLFNLRRSQFIQVFNNSPDETSFYRHSLMREDCSNSLLMIQPSLVAYELHKETVPVSLDTSSIQPDRILMMDTFFQIVIFHGDRIAAWKKQNYQEKEGYESFKMFLEAPINDANELMMNRFPLPRYVVCDQGSSQARFLLSRVNPSITHNTAVGYYGDQSAAPVLSDDVSYAVFEEHLRRLTVSSSA</sequence>
<evidence type="ECO:0000259" key="18">
    <source>
        <dbReference type="Pfam" id="PF04811"/>
    </source>
</evidence>
<evidence type="ECO:0000259" key="17">
    <source>
        <dbReference type="Pfam" id="PF04810"/>
    </source>
</evidence>
<dbReference type="InterPro" id="IPR029006">
    <property type="entry name" value="ADF-H/Gelsolin-like_dom_sf"/>
</dbReference>
<dbReference type="InterPro" id="IPR037364">
    <property type="entry name" value="Sec23"/>
</dbReference>
<dbReference type="AlphaFoldDB" id="A0A6G1SLY2"/>
<dbReference type="Pfam" id="PF08033">
    <property type="entry name" value="Sec23_BS"/>
    <property type="match status" value="1"/>
</dbReference>
<dbReference type="Pfam" id="PF04810">
    <property type="entry name" value="zf-Sec23_Sec24"/>
    <property type="match status" value="1"/>
</dbReference>
<feature type="domain" description="Sec23/Sec24 helical" evidence="19">
    <location>
        <begin position="631"/>
        <end position="731"/>
    </location>
</feature>
<keyword evidence="11 14" id="KW-0472">Membrane</keyword>
<comment type="function">
    <text evidence="13 14">Component of the coat protein complex II (COPII) which promotes the formation of transport vesicles from the endoplasmic reticulum (ER). The coat has two main functions, the physical deformation of the endoplasmic reticulum membrane into vesicles and the selection of cargo molecules.</text>
</comment>
<keyword evidence="12 14" id="KW-0968">Cytoplasmic vesicle</keyword>
<dbReference type="GO" id="GO:0006886">
    <property type="term" value="P:intracellular protein transport"/>
    <property type="evidence" value="ECO:0007669"/>
    <property type="project" value="InterPro"/>
</dbReference>
<evidence type="ECO:0000256" key="3">
    <source>
        <dbReference type="ARBA" id="ARBA00021212"/>
    </source>
</evidence>
<keyword evidence="14" id="KW-0963">Cytoplasm</keyword>
<dbReference type="GO" id="GO:0008270">
    <property type="term" value="F:zinc ion binding"/>
    <property type="evidence" value="ECO:0007669"/>
    <property type="project" value="InterPro"/>
</dbReference>
<keyword evidence="10" id="KW-0333">Golgi apparatus</keyword>
<evidence type="ECO:0000313" key="21">
    <source>
        <dbReference type="EMBL" id="MDE50910.1"/>
    </source>
</evidence>
<dbReference type="GO" id="GO:0070971">
    <property type="term" value="C:endoplasmic reticulum exit site"/>
    <property type="evidence" value="ECO:0007669"/>
    <property type="project" value="TreeGrafter"/>
</dbReference>
<evidence type="ECO:0000256" key="10">
    <source>
        <dbReference type="ARBA" id="ARBA00023034"/>
    </source>
</evidence>
<dbReference type="InterPro" id="IPR006896">
    <property type="entry name" value="Sec23/24_trunk_dom"/>
</dbReference>
<dbReference type="GO" id="GO:0005789">
    <property type="term" value="C:endoplasmic reticulum membrane"/>
    <property type="evidence" value="ECO:0007669"/>
    <property type="project" value="UniProtKB-SubCell"/>
</dbReference>
<evidence type="ECO:0000256" key="12">
    <source>
        <dbReference type="ARBA" id="ARBA00023329"/>
    </source>
</evidence>
<dbReference type="PANTHER" id="PTHR11141">
    <property type="entry name" value="PROTEIN TRANSPORT PROTEIN SEC23"/>
    <property type="match status" value="1"/>
</dbReference>
<dbReference type="InterPro" id="IPR036175">
    <property type="entry name" value="Sec23/24_helical_dom_sf"/>
</dbReference>
<reference evidence="21" key="1">
    <citation type="submission" date="2018-10" db="EMBL/GenBank/DDBJ databases">
        <title>Transcriptome assembly of Aceria tosichella (Wheat curl mite) Type 2.</title>
        <authorList>
            <person name="Scully E.D."/>
            <person name="Geib S.M."/>
            <person name="Palmer N.A."/>
            <person name="Gupta A.K."/>
            <person name="Sarath G."/>
            <person name="Tatineni S."/>
        </authorList>
    </citation>
    <scope>NUCLEOTIDE SEQUENCE</scope>
    <source>
        <strain evidence="21">LincolnNE</strain>
    </source>
</reference>
<keyword evidence="8 14" id="KW-0931">ER-Golgi transport</keyword>
<evidence type="ECO:0000256" key="5">
    <source>
        <dbReference type="ARBA" id="ARBA00022723"/>
    </source>
</evidence>
<dbReference type="PANTHER" id="PTHR11141:SF0">
    <property type="entry name" value="PROTEIN TRANSPORT PROTEIN SEC23"/>
    <property type="match status" value="1"/>
</dbReference>
<feature type="compositionally biased region" description="Pro residues" evidence="15">
    <location>
        <begin position="243"/>
        <end position="252"/>
    </location>
</feature>
<feature type="region of interest" description="Disordered" evidence="15">
    <location>
        <begin position="230"/>
        <end position="325"/>
    </location>
</feature>
<dbReference type="Gene3D" id="2.60.40.1670">
    <property type="entry name" value="beta-sandwich domain of Sec23/24"/>
    <property type="match status" value="1"/>
</dbReference>
<keyword evidence="4 14" id="KW-0813">Transport</keyword>
<evidence type="ECO:0000256" key="14">
    <source>
        <dbReference type="RuleBase" id="RU365030"/>
    </source>
</evidence>
<dbReference type="GO" id="GO:0005096">
    <property type="term" value="F:GTPase activator activity"/>
    <property type="evidence" value="ECO:0007669"/>
    <property type="project" value="TreeGrafter"/>
</dbReference>
<evidence type="ECO:0000256" key="9">
    <source>
        <dbReference type="ARBA" id="ARBA00022927"/>
    </source>
</evidence>
<dbReference type="Gene3D" id="1.20.120.730">
    <property type="entry name" value="Sec23/Sec24 helical domain"/>
    <property type="match status" value="1"/>
</dbReference>
<evidence type="ECO:0000256" key="15">
    <source>
        <dbReference type="SAM" id="MobiDB-lite"/>
    </source>
</evidence>
<evidence type="ECO:0000256" key="13">
    <source>
        <dbReference type="ARBA" id="ARBA00025471"/>
    </source>
</evidence>
<accession>A0A6G1SLY2</accession>
<dbReference type="InterPro" id="IPR006895">
    <property type="entry name" value="Znf_Sec23_Sec24"/>
</dbReference>
<feature type="domain" description="Sec23/Sec24 trunk" evidence="18">
    <location>
        <begin position="131"/>
        <end position="509"/>
    </location>
</feature>
<evidence type="ECO:0000259" key="19">
    <source>
        <dbReference type="Pfam" id="PF04815"/>
    </source>
</evidence>
<dbReference type="SUPFAM" id="SSF82919">
    <property type="entry name" value="Zn-finger domain of Sec23/24"/>
    <property type="match status" value="1"/>
</dbReference>
<dbReference type="InterPro" id="IPR036465">
    <property type="entry name" value="vWFA_dom_sf"/>
</dbReference>
<dbReference type="Pfam" id="PF04811">
    <property type="entry name" value="Sec23_trunk"/>
    <property type="match status" value="1"/>
</dbReference>
<feature type="domain" description="Gelsolin-like" evidence="16">
    <location>
        <begin position="746"/>
        <end position="833"/>
    </location>
</feature>
<dbReference type="Gene3D" id="2.30.30.380">
    <property type="entry name" value="Zn-finger domain of Sec23/24"/>
    <property type="match status" value="1"/>
</dbReference>
<dbReference type="InterPro" id="IPR036180">
    <property type="entry name" value="Gelsolin-like_dom_sf"/>
</dbReference>
<dbReference type="SUPFAM" id="SSF82754">
    <property type="entry name" value="C-terminal, gelsolin-like domain of Sec23/24"/>
    <property type="match status" value="1"/>
</dbReference>
<dbReference type="InterPro" id="IPR007123">
    <property type="entry name" value="Gelsolin-like_dom"/>
</dbReference>
<evidence type="ECO:0000256" key="4">
    <source>
        <dbReference type="ARBA" id="ARBA00022448"/>
    </source>
</evidence>
<dbReference type="SUPFAM" id="SSF81811">
    <property type="entry name" value="Helical domain of Sec23/24"/>
    <property type="match status" value="1"/>
</dbReference>
<proteinExistence type="inferred from homology"/>
<evidence type="ECO:0000256" key="7">
    <source>
        <dbReference type="ARBA" id="ARBA00022833"/>
    </source>
</evidence>
<evidence type="ECO:0000256" key="2">
    <source>
        <dbReference type="ARBA" id="ARBA00009210"/>
    </source>
</evidence>
<dbReference type="Gene3D" id="3.40.50.410">
    <property type="entry name" value="von Willebrand factor, type A domain"/>
    <property type="match status" value="2"/>
</dbReference>
<dbReference type="SUPFAM" id="SSF53300">
    <property type="entry name" value="vWA-like"/>
    <property type="match status" value="2"/>
</dbReference>
<organism evidence="21">
    <name type="scientific">Aceria tosichella</name>
    <name type="common">wheat curl mite</name>
    <dbReference type="NCBI Taxonomy" id="561515"/>
    <lineage>
        <taxon>Eukaryota</taxon>
        <taxon>Metazoa</taxon>
        <taxon>Ecdysozoa</taxon>
        <taxon>Arthropoda</taxon>
        <taxon>Chelicerata</taxon>
        <taxon>Arachnida</taxon>
        <taxon>Acari</taxon>
        <taxon>Acariformes</taxon>
        <taxon>Trombidiformes</taxon>
        <taxon>Prostigmata</taxon>
        <taxon>Eupodina</taxon>
        <taxon>Eriophyoidea</taxon>
        <taxon>Eriophyidae</taxon>
        <taxon>Eriophyinae</taxon>
        <taxon>Aceriini</taxon>
        <taxon>Aceria</taxon>
    </lineage>
</organism>
<evidence type="ECO:0000259" key="20">
    <source>
        <dbReference type="Pfam" id="PF08033"/>
    </source>
</evidence>
<keyword evidence="7 14" id="KW-0862">Zinc</keyword>
<protein>
    <recommendedName>
        <fullName evidence="3 14">Protein transport protein SEC23</fullName>
    </recommendedName>
</protein>
<gene>
    <name evidence="21" type="primary">SEC23A</name>
    <name evidence="21" type="ORF">g.13715</name>
</gene>
<dbReference type="EMBL" id="GGYP01006139">
    <property type="protein sequence ID" value="MDE50910.1"/>
    <property type="molecule type" value="Transcribed_RNA"/>
</dbReference>
<comment type="similarity">
    <text evidence="2 14">Belongs to the SEC23/SEC24 family. SEC23 subfamily.</text>
</comment>
<evidence type="ECO:0000256" key="8">
    <source>
        <dbReference type="ARBA" id="ARBA00022892"/>
    </source>
</evidence>
<dbReference type="FunFam" id="3.40.20.10:FF:000041">
    <property type="entry name" value="Protein transport protein SEC23"/>
    <property type="match status" value="1"/>
</dbReference>
<comment type="subcellular location">
    <subcellularLocation>
        <location evidence="14">Cytoplasmic vesicle</location>
        <location evidence="14">COPII-coated vesicle membrane</location>
        <topology evidence="14">Peripheral membrane protein</topology>
        <orientation evidence="14">Cytoplasmic side</orientation>
    </subcellularLocation>
    <subcellularLocation>
        <location evidence="14">Endoplasmic reticulum membrane</location>
        <topology evidence="14">Peripheral membrane protein</topology>
        <orientation evidence="14">Cytoplasmic side</orientation>
    </subcellularLocation>
    <subcellularLocation>
        <location evidence="1">Golgi apparatus membrane</location>
        <topology evidence="1">Peripheral membrane protein</topology>
        <orientation evidence="1">Cytoplasmic side</orientation>
    </subcellularLocation>
</comment>
<feature type="domain" description="Zinc finger Sec23/Sec24-type" evidence="17">
    <location>
        <begin position="62"/>
        <end position="104"/>
    </location>
</feature>
<dbReference type="InterPro" id="IPR036174">
    <property type="entry name" value="Znf_Sec23_Sec24_sf"/>
</dbReference>
<evidence type="ECO:0000256" key="6">
    <source>
        <dbReference type="ARBA" id="ARBA00022824"/>
    </source>
</evidence>
<dbReference type="Pfam" id="PF00626">
    <property type="entry name" value="Gelsolin"/>
    <property type="match status" value="1"/>
</dbReference>
<dbReference type="GO" id="GO:0090110">
    <property type="term" value="P:COPII-coated vesicle cargo loading"/>
    <property type="evidence" value="ECO:0007669"/>
    <property type="project" value="TreeGrafter"/>
</dbReference>
<feature type="domain" description="Sec23/Sec24 beta-sandwich" evidence="20">
    <location>
        <begin position="520"/>
        <end position="621"/>
    </location>
</feature>
<feature type="compositionally biased region" description="Low complexity" evidence="15">
    <location>
        <begin position="289"/>
        <end position="308"/>
    </location>
</feature>
<keyword evidence="9 14" id="KW-0653">Protein transport</keyword>
<evidence type="ECO:0000256" key="11">
    <source>
        <dbReference type="ARBA" id="ARBA00023136"/>
    </source>
</evidence>
<keyword evidence="5 14" id="KW-0479">Metal-binding</keyword>
<dbReference type="Pfam" id="PF04815">
    <property type="entry name" value="Sec23_helical"/>
    <property type="match status" value="1"/>
</dbReference>
<evidence type="ECO:0000259" key="16">
    <source>
        <dbReference type="Pfam" id="PF00626"/>
    </source>
</evidence>
<dbReference type="Gene3D" id="3.40.20.10">
    <property type="entry name" value="Severin"/>
    <property type="match status" value="1"/>
</dbReference>
<dbReference type="GO" id="GO:0000139">
    <property type="term" value="C:Golgi membrane"/>
    <property type="evidence" value="ECO:0007669"/>
    <property type="project" value="UniProtKB-SubCell"/>
</dbReference>
<name>A0A6G1SLY2_9ACAR</name>
<dbReference type="InterPro" id="IPR006900">
    <property type="entry name" value="Sec23/24_helical_dom"/>
</dbReference>
<dbReference type="SUPFAM" id="SSF81995">
    <property type="entry name" value="beta-sandwich domain of Sec23/24"/>
    <property type="match status" value="1"/>
</dbReference>
<keyword evidence="6 14" id="KW-0256">Endoplasmic reticulum</keyword>
<dbReference type="InterPro" id="IPR012990">
    <property type="entry name" value="Beta-sandwich_Sec23_24"/>
</dbReference>